<reference evidence="2" key="1">
    <citation type="journal article" date="2019" name="Int. J. Syst. Evol. Microbiol.">
        <title>The Global Catalogue of Microorganisms (GCM) 10K type strain sequencing project: providing services to taxonomists for standard genome sequencing and annotation.</title>
        <authorList>
            <consortium name="The Broad Institute Genomics Platform"/>
            <consortium name="The Broad Institute Genome Sequencing Center for Infectious Disease"/>
            <person name="Wu L."/>
            <person name="Ma J."/>
        </authorList>
    </citation>
    <scope>NUCLEOTIDE SEQUENCE [LARGE SCALE GENOMIC DNA]</scope>
    <source>
        <strain evidence="2">JCM 31696</strain>
    </source>
</reference>
<dbReference type="EMBL" id="JBHTIR010001177">
    <property type="protein sequence ID" value="MFD0852232.1"/>
    <property type="molecule type" value="Genomic_DNA"/>
</dbReference>
<keyword evidence="2" id="KW-1185">Reference proteome</keyword>
<accession>A0ABW3CEQ7</accession>
<evidence type="ECO:0000313" key="1">
    <source>
        <dbReference type="EMBL" id="MFD0852232.1"/>
    </source>
</evidence>
<proteinExistence type="predicted"/>
<gene>
    <name evidence="1" type="ORF">ACFQ07_08365</name>
</gene>
<protein>
    <submittedName>
        <fullName evidence="1">Uncharacterized protein</fullName>
    </submittedName>
</protein>
<name>A0ABW3CEQ7_9ACTN</name>
<comment type="caution">
    <text evidence="1">The sequence shown here is derived from an EMBL/GenBank/DDBJ whole genome shotgun (WGS) entry which is preliminary data.</text>
</comment>
<feature type="non-terminal residue" evidence="1">
    <location>
        <position position="69"/>
    </location>
</feature>
<organism evidence="1 2">
    <name type="scientific">Actinomadura adrarensis</name>
    <dbReference type="NCBI Taxonomy" id="1819600"/>
    <lineage>
        <taxon>Bacteria</taxon>
        <taxon>Bacillati</taxon>
        <taxon>Actinomycetota</taxon>
        <taxon>Actinomycetes</taxon>
        <taxon>Streptosporangiales</taxon>
        <taxon>Thermomonosporaceae</taxon>
        <taxon>Actinomadura</taxon>
    </lineage>
</organism>
<evidence type="ECO:0000313" key="2">
    <source>
        <dbReference type="Proteomes" id="UP001597083"/>
    </source>
</evidence>
<dbReference type="Proteomes" id="UP001597083">
    <property type="component" value="Unassembled WGS sequence"/>
</dbReference>
<sequence>MPEYGSMSYNDYDGPHADLRELIERIDRSGQLLRLGGVDPHLELGTLIELIAHRSGEGGPAVLFDDLVG</sequence>